<organism evidence="1 2">
    <name type="scientific">Polyrhizophydium stewartii</name>
    <dbReference type="NCBI Taxonomy" id="2732419"/>
    <lineage>
        <taxon>Eukaryota</taxon>
        <taxon>Fungi</taxon>
        <taxon>Fungi incertae sedis</taxon>
        <taxon>Chytridiomycota</taxon>
        <taxon>Chytridiomycota incertae sedis</taxon>
        <taxon>Chytridiomycetes</taxon>
        <taxon>Rhizophydiales</taxon>
        <taxon>Rhizophydiales incertae sedis</taxon>
        <taxon>Polyrhizophydium</taxon>
    </lineage>
</organism>
<name>A0ABR4N9P8_9FUNG</name>
<comment type="caution">
    <text evidence="1">The sequence shown here is derived from an EMBL/GenBank/DDBJ whole genome shotgun (WGS) entry which is preliminary data.</text>
</comment>
<evidence type="ECO:0000313" key="1">
    <source>
        <dbReference type="EMBL" id="KAL2916233.1"/>
    </source>
</evidence>
<dbReference type="EMBL" id="JADGIZ020000018">
    <property type="protein sequence ID" value="KAL2916233.1"/>
    <property type="molecule type" value="Genomic_DNA"/>
</dbReference>
<reference evidence="1 2" key="1">
    <citation type="submission" date="2023-09" db="EMBL/GenBank/DDBJ databases">
        <title>Pangenome analysis of Batrachochytrium dendrobatidis and related Chytrids.</title>
        <authorList>
            <person name="Yacoub M.N."/>
            <person name="Stajich J.E."/>
            <person name="James T.Y."/>
        </authorList>
    </citation>
    <scope>NUCLEOTIDE SEQUENCE [LARGE SCALE GENOMIC DNA]</scope>
    <source>
        <strain evidence="1 2">JEL0888</strain>
    </source>
</reference>
<evidence type="ECO:0000313" key="2">
    <source>
        <dbReference type="Proteomes" id="UP001527925"/>
    </source>
</evidence>
<accession>A0ABR4N9P8</accession>
<gene>
    <name evidence="1" type="ORF">HK105_204324</name>
</gene>
<proteinExistence type="predicted"/>
<sequence>MASSHDTEFEWRPAANGTCDGAAVVVLDREAAEPADGETLFPFDPLVDKPMSTLHRLAELVTTLRRKRGIVLVSRRSETASLFAVLVRIVRDGMVRALPRQDISASALGDQSAAYADRFAKCFSFAQTVFFTFPDSLDVETFAANQQLWPTQAAGSCGLSCEPQFVAFVLGNLLHRTCFGVATASAVKTLFVQVRHDADTHALRDIKAEINRGDWSAVLSAENETLVALVKQWMWQLAGPVLEGEHIALLMSAIHSNRLGSLSATFDKLPPPRSHCVLLIASLLSSLPLEMHKQSDIDCLTHMAAMLTMQDDYQAELNASDGTADAPEISNPLPTSEMRSWPLDRLSGAVQILLSCVLHFDALRQALSSTATDATAKSHQGSTTIASDPSVPIFASIDRPNDFWAAARRAIDDMALSQRLPSSTALSLRVRAARRDRAFVDALGDQVVQLGTGGAADARTIALFKQIDARGPCEPTGAATTADDTSEQSTARLSAALAGVKIATAKDARAKLSQIRSQTRSSSAPLHTEDAFGSPSIAAELDADQTAENVVGSEMFTA</sequence>
<dbReference type="Proteomes" id="UP001527925">
    <property type="component" value="Unassembled WGS sequence"/>
</dbReference>
<protein>
    <submittedName>
        <fullName evidence="1">Uncharacterized protein</fullName>
    </submittedName>
</protein>
<keyword evidence="2" id="KW-1185">Reference proteome</keyword>